<accession>A0AAE8Y7M0</accession>
<reference evidence="1" key="1">
    <citation type="submission" date="2021-09" db="EMBL/GenBank/DDBJ databases">
        <authorList>
            <person name="Andersen S.H."/>
            <person name="Beall E.A."/>
            <person name="Cappelle B."/>
            <person name="Falteisek K.J."/>
            <person name="Fenske B.A."/>
            <person name="Gansluckner N.W."/>
            <person name="Gilbertson S.M."/>
            <person name="Krings K.J."/>
            <person name="Mobeck M."/>
            <person name="Odeku J.O."/>
            <person name="Poncelet M.E."/>
            <person name="Rohr J.R."/>
            <person name="Rolands L."/>
            <person name="Whipple C.D."/>
            <person name="Whipple E.M."/>
            <person name="Spring A.M."/>
            <person name="Klyczek K."/>
            <person name="Garlena R.A."/>
            <person name="Russell D.A."/>
            <person name="Pope W.H."/>
            <person name="Jacobs-Sera D."/>
            <person name="Hatfull G.F."/>
        </authorList>
    </citation>
    <scope>NUCLEOTIDE SEQUENCE</scope>
</reference>
<organism evidence="1 2">
    <name type="scientific">Microbacterium phage Pumpernickel</name>
    <dbReference type="NCBI Taxonomy" id="2885983"/>
    <lineage>
        <taxon>Viruses</taxon>
        <taxon>Duplodnaviria</taxon>
        <taxon>Heunggongvirae</taxon>
        <taxon>Uroviricota</taxon>
        <taxon>Caudoviricetes</taxon>
        <taxon>Pumpernickelvirus</taxon>
        <taxon>Pumpernickelvirus pumpernickel</taxon>
    </lineage>
</organism>
<evidence type="ECO:0008006" key="3">
    <source>
        <dbReference type="Google" id="ProtNLM"/>
    </source>
</evidence>
<dbReference type="EMBL" id="OK040790">
    <property type="protein sequence ID" value="UDL15877.1"/>
    <property type="molecule type" value="Genomic_DNA"/>
</dbReference>
<evidence type="ECO:0000313" key="1">
    <source>
        <dbReference type="EMBL" id="UDL15877.1"/>
    </source>
</evidence>
<dbReference type="Proteomes" id="UP000827768">
    <property type="component" value="Segment"/>
</dbReference>
<name>A0AAE8Y7M0_9CAUD</name>
<evidence type="ECO:0000313" key="2">
    <source>
        <dbReference type="Proteomes" id="UP000827768"/>
    </source>
</evidence>
<sequence length="294" mass="31185">MVTFNGIVPPSPLEVAPCGLFSVARVVKHREDEEHWIGGFHVESDAFPTVTLRTNTDAEITAGQGVIYDGSDDSDTYQATPFFVELSAKATSVDFLRDGEDLSPTMEKQVKAVTQKAVERELWEGIATQNALPASKASFLRRASADGGAEVVTSGGVSPEKALALIEQSISNSPTGGRGVIHMTRDVASSLGSRLRYFEKNEIDENTYAVTRLGTLVVVGSGYTGAGPLGAAGTEASATNKWMYVTGGVQVDLGKPMVTAASEVSTNDHIARISFPVAVHFDPSIFYAAQVTLP</sequence>
<keyword evidence="2" id="KW-1185">Reference proteome</keyword>
<proteinExistence type="predicted"/>
<protein>
    <recommendedName>
        <fullName evidence="3">Major capsid protein</fullName>
    </recommendedName>
</protein>
<gene>
    <name evidence="1" type="primary">86</name>
    <name evidence="1" type="ORF">SEA_PUMPERNICKEL_86</name>
</gene>
<dbReference type="GeneID" id="80019726"/>
<dbReference type="KEGG" id="vg:80019726"/>
<dbReference type="RefSeq" id="YP_010755117.1">
    <property type="nucleotide sequence ID" value="NC_073468.1"/>
</dbReference>